<dbReference type="PANTHER" id="PTHR30036">
    <property type="entry name" value="D-XYLOSE-BINDING PERIPLASMIC PROTEIN"/>
    <property type="match status" value="1"/>
</dbReference>
<keyword evidence="5" id="KW-1185">Reference proteome</keyword>
<dbReference type="InterPro" id="IPR025997">
    <property type="entry name" value="SBP_2_dom"/>
</dbReference>
<evidence type="ECO:0000256" key="1">
    <source>
        <dbReference type="ARBA" id="ARBA00004196"/>
    </source>
</evidence>
<organism evidence="4 5">
    <name type="scientific">Paenibacillus pectinilyticus</name>
    <dbReference type="NCBI Taxonomy" id="512399"/>
    <lineage>
        <taxon>Bacteria</taxon>
        <taxon>Bacillati</taxon>
        <taxon>Bacillota</taxon>
        <taxon>Bacilli</taxon>
        <taxon>Bacillales</taxon>
        <taxon>Paenibacillaceae</taxon>
        <taxon>Paenibacillus</taxon>
    </lineage>
</organism>
<dbReference type="SUPFAM" id="SSF53822">
    <property type="entry name" value="Periplasmic binding protein-like I"/>
    <property type="match status" value="1"/>
</dbReference>
<dbReference type="EMBL" id="LYPC01000020">
    <property type="protein sequence ID" value="OCT14181.1"/>
    <property type="molecule type" value="Genomic_DNA"/>
</dbReference>
<dbReference type="GO" id="GO:0030246">
    <property type="term" value="F:carbohydrate binding"/>
    <property type="evidence" value="ECO:0007669"/>
    <property type="project" value="TreeGrafter"/>
</dbReference>
<dbReference type="Gene3D" id="3.40.50.2300">
    <property type="match status" value="2"/>
</dbReference>
<dbReference type="PANTHER" id="PTHR30036:SF7">
    <property type="entry name" value="ABC TRANSPORTER PERIPLASMIC-BINDING PROTEIN YPHF"/>
    <property type="match status" value="1"/>
</dbReference>
<dbReference type="AlphaFoldDB" id="A0A1C1A0W1"/>
<dbReference type="OrthoDB" id="6196975at2"/>
<dbReference type="RefSeq" id="WP_065853034.1">
    <property type="nucleotide sequence ID" value="NZ_LYPC01000020.1"/>
</dbReference>
<dbReference type="InterPro" id="IPR028082">
    <property type="entry name" value="Peripla_BP_I"/>
</dbReference>
<comment type="caution">
    <text evidence="4">The sequence shown here is derived from an EMBL/GenBank/DDBJ whole genome shotgun (WGS) entry which is preliminary data.</text>
</comment>
<gene>
    <name evidence="4" type="ORF">A8709_25435</name>
</gene>
<feature type="domain" description="Periplasmic binding protein" evidence="3">
    <location>
        <begin position="49"/>
        <end position="300"/>
    </location>
</feature>
<dbReference type="InterPro" id="IPR050555">
    <property type="entry name" value="Bact_Solute-Bind_Prot2"/>
</dbReference>
<evidence type="ECO:0000313" key="5">
    <source>
        <dbReference type="Proteomes" id="UP000093309"/>
    </source>
</evidence>
<evidence type="ECO:0000313" key="4">
    <source>
        <dbReference type="EMBL" id="OCT14181.1"/>
    </source>
</evidence>
<comment type="subcellular location">
    <subcellularLocation>
        <location evidence="1">Cell envelope</location>
    </subcellularLocation>
</comment>
<name>A0A1C1A0W1_9BACL</name>
<dbReference type="STRING" id="512399.A8709_25435"/>
<comment type="similarity">
    <text evidence="2">Belongs to the bacterial solute-binding protein 2 family.</text>
</comment>
<dbReference type="Pfam" id="PF13407">
    <property type="entry name" value="Peripla_BP_4"/>
    <property type="match status" value="1"/>
</dbReference>
<protein>
    <recommendedName>
        <fullName evidence="3">Periplasmic binding protein domain-containing protein</fullName>
    </recommendedName>
</protein>
<sequence>MKKLIVIAIIVASFVTLSFSFYYMLTIYQSDLGITSAAEPMANEHAQRIVIISQEQGSFMMNEIQKGAREAAEEHQIKIDFWGVYRSNLEGLIKQIDIAIASKASGIIVEGVDHPDFDLMVKKATEKGIPVITINSDAPNSLRKSYIGSDHYQEGIIMGEYIATQLKGKGVVGVIKNLSSPSTDELRLKGLNEVFSKYGGIKLVFATDDEEMSQPKMQANDILNHYPDVSAFIGLSTDSGESIVQAAHSRSRAKNYPIFIFDDSPQTVMLIKNGQIQAGLSQHYEEMGIMSVNLMKRWLDATQLPLENSYFTPISVVTSSGEEEKALENHSK</sequence>
<accession>A0A1C1A0W1</accession>
<reference evidence="5" key="1">
    <citation type="submission" date="2016-05" db="EMBL/GenBank/DDBJ databases">
        <title>Paenibacillus oryzae. sp. nov., isolated from the rice root.</title>
        <authorList>
            <person name="Zhang J."/>
            <person name="Zhang X."/>
        </authorList>
    </citation>
    <scope>NUCLEOTIDE SEQUENCE [LARGE SCALE GENOMIC DNA]</scope>
    <source>
        <strain evidence="5">KCTC13222</strain>
    </source>
</reference>
<proteinExistence type="inferred from homology"/>
<evidence type="ECO:0000256" key="2">
    <source>
        <dbReference type="ARBA" id="ARBA00007639"/>
    </source>
</evidence>
<dbReference type="GO" id="GO:0030288">
    <property type="term" value="C:outer membrane-bounded periplasmic space"/>
    <property type="evidence" value="ECO:0007669"/>
    <property type="project" value="TreeGrafter"/>
</dbReference>
<dbReference type="Proteomes" id="UP000093309">
    <property type="component" value="Unassembled WGS sequence"/>
</dbReference>
<evidence type="ECO:0000259" key="3">
    <source>
        <dbReference type="Pfam" id="PF13407"/>
    </source>
</evidence>